<dbReference type="InterPro" id="IPR013830">
    <property type="entry name" value="SGNH_hydro"/>
</dbReference>
<dbReference type="PANTHER" id="PTHR30383">
    <property type="entry name" value="THIOESTERASE 1/PROTEASE 1/LYSOPHOSPHOLIPASE L1"/>
    <property type="match status" value="1"/>
</dbReference>
<dbReference type="PANTHER" id="PTHR30383:SF5">
    <property type="entry name" value="SGNH HYDROLASE-TYPE ESTERASE DOMAIN-CONTAINING PROTEIN"/>
    <property type="match status" value="1"/>
</dbReference>
<dbReference type="InterPro" id="IPR036514">
    <property type="entry name" value="SGNH_hydro_sf"/>
</dbReference>
<proteinExistence type="predicted"/>
<gene>
    <name evidence="2" type="ORF">LL252_06340</name>
</gene>
<organism evidence="2 3">
    <name type="scientific">Alloalcanivorax marinus</name>
    <dbReference type="NCBI Taxonomy" id="1177169"/>
    <lineage>
        <taxon>Bacteria</taxon>
        <taxon>Pseudomonadati</taxon>
        <taxon>Pseudomonadota</taxon>
        <taxon>Gammaproteobacteria</taxon>
        <taxon>Oceanospirillales</taxon>
        <taxon>Alcanivoracaceae</taxon>
        <taxon>Alloalcanivorax</taxon>
    </lineage>
</organism>
<protein>
    <submittedName>
        <fullName evidence="2">SGNH/GDSL hydrolase family protein</fullName>
    </submittedName>
</protein>
<dbReference type="RefSeq" id="WP_228233469.1">
    <property type="nucleotide sequence ID" value="NZ_JAJGNA010000005.1"/>
</dbReference>
<evidence type="ECO:0000313" key="3">
    <source>
        <dbReference type="Proteomes" id="UP001108027"/>
    </source>
</evidence>
<keyword evidence="2" id="KW-0378">Hydrolase</keyword>
<name>A0A9Q3ULG5_9GAMM</name>
<dbReference type="GO" id="GO:0004622">
    <property type="term" value="F:phosphatidylcholine lysophospholipase activity"/>
    <property type="evidence" value="ECO:0007669"/>
    <property type="project" value="TreeGrafter"/>
</dbReference>
<comment type="caution">
    <text evidence="2">The sequence shown here is derived from an EMBL/GenBank/DDBJ whole genome shotgun (WGS) entry which is preliminary data.</text>
</comment>
<dbReference type="SUPFAM" id="SSF52266">
    <property type="entry name" value="SGNH hydrolase"/>
    <property type="match status" value="1"/>
</dbReference>
<sequence>MRFWLAFVLLAPLLLWQGRRARRDTPRLPEAGGADHGRAGAGDTPLRLLLVGESTAVGVGVREHHQGLGGQLARALHRQLGRPVTWRVDGVNGIRAAALATRLADRPAPDVDLVVVSLGVNDTTGLTSPRRYQQALGRLIATLRRKRPHLPVALLAVPPMQHFTALPRPLRDLLGARAGRLDRAQQALAARLSDVHALTYPAVADPSLLAEDGYHPGEAGYAHIADRVAPALAGLLR</sequence>
<evidence type="ECO:0000259" key="1">
    <source>
        <dbReference type="Pfam" id="PF13472"/>
    </source>
</evidence>
<dbReference type="CDD" id="cd01836">
    <property type="entry name" value="FeeA_FeeB_like"/>
    <property type="match status" value="1"/>
</dbReference>
<dbReference type="EMBL" id="JAJGNA010000005">
    <property type="protein sequence ID" value="MCC4308186.1"/>
    <property type="molecule type" value="Genomic_DNA"/>
</dbReference>
<accession>A0A9Q3ULG5</accession>
<dbReference type="Pfam" id="PF13472">
    <property type="entry name" value="Lipase_GDSL_2"/>
    <property type="match status" value="1"/>
</dbReference>
<evidence type="ECO:0000313" key="2">
    <source>
        <dbReference type="EMBL" id="MCC4308186.1"/>
    </source>
</evidence>
<dbReference type="Proteomes" id="UP001108027">
    <property type="component" value="Unassembled WGS sequence"/>
</dbReference>
<dbReference type="Gene3D" id="3.40.50.1110">
    <property type="entry name" value="SGNH hydrolase"/>
    <property type="match status" value="1"/>
</dbReference>
<feature type="domain" description="SGNH hydrolase-type esterase" evidence="1">
    <location>
        <begin position="51"/>
        <end position="222"/>
    </location>
</feature>
<keyword evidence="3" id="KW-1185">Reference proteome</keyword>
<reference evidence="2" key="1">
    <citation type="submission" date="2021-10" db="EMBL/GenBank/DDBJ databases">
        <title>The diversity and Nitrogen Metabolism of Culturable Nitrate-Utilizing Bacteria Within the Oxygen Minimum Zone of the Changjiang (Yangtze River)Estuary.</title>
        <authorList>
            <person name="Zhang D."/>
            <person name="Zheng J."/>
            <person name="Liu S."/>
            <person name="He W."/>
        </authorList>
    </citation>
    <scope>NUCLEOTIDE SEQUENCE</scope>
    <source>
        <strain evidence="2">FXH-223</strain>
    </source>
</reference>
<dbReference type="InterPro" id="IPR051532">
    <property type="entry name" value="Ester_Hydrolysis_Enzymes"/>
</dbReference>
<dbReference type="AlphaFoldDB" id="A0A9Q3ULG5"/>